<comment type="caution">
    <text evidence="2">The sequence shown here is derived from an EMBL/GenBank/DDBJ whole genome shotgun (WGS) entry which is preliminary data.</text>
</comment>
<feature type="compositionally biased region" description="Basic and acidic residues" evidence="1">
    <location>
        <begin position="298"/>
        <end position="309"/>
    </location>
</feature>
<reference evidence="2 3" key="1">
    <citation type="journal article" date="2017" name="Mol. Biol. Evol.">
        <title>The 4-celled Tetrabaena socialis nuclear genome reveals the essential components for genetic control of cell number at the origin of multicellularity in the volvocine lineage.</title>
        <authorList>
            <person name="Featherston J."/>
            <person name="Arakaki Y."/>
            <person name="Hanschen E.R."/>
            <person name="Ferris P.J."/>
            <person name="Michod R.E."/>
            <person name="Olson B.J.S.C."/>
            <person name="Nozaki H."/>
            <person name="Durand P.M."/>
        </authorList>
    </citation>
    <scope>NUCLEOTIDE SEQUENCE [LARGE SCALE GENOMIC DNA]</scope>
    <source>
        <strain evidence="2 3">NIES-571</strain>
    </source>
</reference>
<protein>
    <submittedName>
        <fullName evidence="2">Uncharacterized protein</fullName>
    </submittedName>
</protein>
<proteinExistence type="predicted"/>
<feature type="non-terminal residue" evidence="2">
    <location>
        <position position="1"/>
    </location>
</feature>
<keyword evidence="3" id="KW-1185">Reference proteome</keyword>
<dbReference type="OrthoDB" id="544464at2759"/>
<evidence type="ECO:0000313" key="3">
    <source>
        <dbReference type="Proteomes" id="UP000236333"/>
    </source>
</evidence>
<evidence type="ECO:0000313" key="2">
    <source>
        <dbReference type="EMBL" id="PNH10048.1"/>
    </source>
</evidence>
<dbReference type="Proteomes" id="UP000236333">
    <property type="component" value="Unassembled WGS sequence"/>
</dbReference>
<dbReference type="EMBL" id="PGGS01000069">
    <property type="protein sequence ID" value="PNH10048.1"/>
    <property type="molecule type" value="Genomic_DNA"/>
</dbReference>
<name>A0A2J8ABZ1_9CHLO</name>
<gene>
    <name evidence="2" type="ORF">TSOC_003288</name>
</gene>
<accession>A0A2J8ABZ1</accession>
<evidence type="ECO:0000256" key="1">
    <source>
        <dbReference type="SAM" id="MobiDB-lite"/>
    </source>
</evidence>
<dbReference type="AlphaFoldDB" id="A0A2J8ABZ1"/>
<sequence length="317" mass="34281">VKQSVDDLSGDMDGLRRKVVELEDALRALGIVAQPQTGVSTQHMDVTGASPAGGPNRNAIAVSPGMAPDGLAKGFAPPARKQVMDVPEGMADPVLVDGEDYKQLRKALDDLQMAVGAPPPAGDGAKKPKTLKEDTDDIKKFVRAMGKDVGAMGNDMQTLKKHLDDVEGAMNRALANLAAELAMMKAAQAAREERELETPESPAPKRLEANSDNMAETLNAMAALNAAQQQQLARTGDGTRSDDIDALNEAMRQSENQLARLLAFLKQDVMDRFNVHEKTLIRMAKQIDFLQRMVKGEFDDQRESRREIAAEEAADAP</sequence>
<feature type="region of interest" description="Disordered" evidence="1">
    <location>
        <begin position="298"/>
        <end position="317"/>
    </location>
</feature>
<organism evidence="2 3">
    <name type="scientific">Tetrabaena socialis</name>
    <dbReference type="NCBI Taxonomy" id="47790"/>
    <lineage>
        <taxon>Eukaryota</taxon>
        <taxon>Viridiplantae</taxon>
        <taxon>Chlorophyta</taxon>
        <taxon>core chlorophytes</taxon>
        <taxon>Chlorophyceae</taxon>
        <taxon>CS clade</taxon>
        <taxon>Chlamydomonadales</taxon>
        <taxon>Tetrabaenaceae</taxon>
        <taxon>Tetrabaena</taxon>
    </lineage>
</organism>